<dbReference type="EMBL" id="QFQS01000009">
    <property type="protein sequence ID" value="PZQ95140.1"/>
    <property type="molecule type" value="Genomic_DNA"/>
</dbReference>
<evidence type="ECO:0000313" key="1">
    <source>
        <dbReference type="EMBL" id="PZQ95140.1"/>
    </source>
</evidence>
<comment type="caution">
    <text evidence="1">The sequence shown here is derived from an EMBL/GenBank/DDBJ whole genome shotgun (WGS) entry which is preliminary data.</text>
</comment>
<proteinExistence type="predicted"/>
<dbReference type="Proteomes" id="UP000248975">
    <property type="component" value="Unassembled WGS sequence"/>
</dbReference>
<evidence type="ECO:0000313" key="2">
    <source>
        <dbReference type="Proteomes" id="UP000248975"/>
    </source>
</evidence>
<protein>
    <submittedName>
        <fullName evidence="1">Uncharacterized protein</fullName>
    </submittedName>
</protein>
<accession>A0A2W5UB01</accession>
<reference evidence="1 2" key="1">
    <citation type="submission" date="2017-08" db="EMBL/GenBank/DDBJ databases">
        <title>Infants hospitalized years apart are colonized by the same room-sourced microbial strains.</title>
        <authorList>
            <person name="Brooks B."/>
            <person name="Olm M.R."/>
            <person name="Firek B.A."/>
            <person name="Baker R."/>
            <person name="Thomas B.C."/>
            <person name="Morowitz M.J."/>
            <person name="Banfield J.F."/>
        </authorList>
    </citation>
    <scope>NUCLEOTIDE SEQUENCE [LARGE SCALE GENOMIC DNA]</scope>
    <source>
        <strain evidence="1">S2_003_000_R2_11</strain>
    </source>
</reference>
<gene>
    <name evidence="1" type="ORF">DI533_20020</name>
</gene>
<name>A0A2W5UB01_CERSP</name>
<organism evidence="1 2">
    <name type="scientific">Cereibacter sphaeroides</name>
    <name type="common">Rhodobacter sphaeroides</name>
    <dbReference type="NCBI Taxonomy" id="1063"/>
    <lineage>
        <taxon>Bacteria</taxon>
        <taxon>Pseudomonadati</taxon>
        <taxon>Pseudomonadota</taxon>
        <taxon>Alphaproteobacteria</taxon>
        <taxon>Rhodobacterales</taxon>
        <taxon>Paracoccaceae</taxon>
        <taxon>Cereibacter</taxon>
    </lineage>
</organism>
<dbReference type="AlphaFoldDB" id="A0A2W5UB01"/>
<sequence length="82" mass="9369">MQQGFHLNIARVTEARAWDYTPAAPKYVVTHFVSVFLGDNRDVERAKALAAEVKARFPEGDKPGEFQFRLTGWFWQGQEVAL</sequence>